<dbReference type="InterPro" id="IPR051183">
    <property type="entry name" value="U1_U11-U12_snRNP_70-35kDa"/>
</dbReference>
<evidence type="ECO:0000313" key="6">
    <source>
        <dbReference type="Proteomes" id="UP000694864"/>
    </source>
</evidence>
<organism evidence="6 7">
    <name type="scientific">Camelina sativa</name>
    <name type="common">False flax</name>
    <name type="synonym">Myagrum sativum</name>
    <dbReference type="NCBI Taxonomy" id="90675"/>
    <lineage>
        <taxon>Eukaryota</taxon>
        <taxon>Viridiplantae</taxon>
        <taxon>Streptophyta</taxon>
        <taxon>Embryophyta</taxon>
        <taxon>Tracheophyta</taxon>
        <taxon>Spermatophyta</taxon>
        <taxon>Magnoliopsida</taxon>
        <taxon>eudicotyledons</taxon>
        <taxon>Gunneridae</taxon>
        <taxon>Pentapetalae</taxon>
        <taxon>rosids</taxon>
        <taxon>malvids</taxon>
        <taxon>Brassicales</taxon>
        <taxon>Brassicaceae</taxon>
        <taxon>Camelineae</taxon>
        <taxon>Camelina</taxon>
    </lineage>
</organism>
<dbReference type="PANTHER" id="PTHR13952:SF21">
    <property type="entry name" value="POLYNUCLEOTIDE ADENYLYLTRANSFERASE DOMAIN_RNA RECOGNITION MOTIF PROTEIN-RELATED"/>
    <property type="match status" value="1"/>
</dbReference>
<keyword evidence="6" id="KW-1185">Reference proteome</keyword>
<sequence>MTFPILLRVVLTHLAFSFQKVLAVANLSPYTKISDIKGLFTNMGVISVRLIVNNQGKHLGYAFVEFSCAYDANKALKEKNGEYLHDHKIFLMREHDETPDYVEAVAVQKKTIFVSHVSPQTEISHIISFFKDVGEVVHVRLIADNEGRHLGYGFVEFSSDNEAEKVRLKNGEYLHDSKIVLEVAEAPYDPPKYCIDYNVWYEDYLSQESLLMGENDEVVKGLDETPDFVEPFAVTNKTLFVSGLAFHTNFSDIVSFFEDVGEVVRVRIVIDHRGNHVGCGFIEFASTEEAEEAVEKKNGVSLYYSRYFKISLQLAEIAAPYPLPPKYSRERKPRILSRDNTSAASEFIGNTPFLRLDSKCSIEASLLDSTILCITIINFVLYQ</sequence>
<keyword evidence="2" id="KW-0539">Nucleus</keyword>
<dbReference type="Gene3D" id="3.30.70.330">
    <property type="match status" value="3"/>
</dbReference>
<feature type="domain" description="RRM" evidence="5">
    <location>
        <begin position="20"/>
        <end position="96"/>
    </location>
</feature>
<keyword evidence="4" id="KW-0732">Signal</keyword>
<dbReference type="GeneID" id="104733588"/>
<dbReference type="Proteomes" id="UP000694864">
    <property type="component" value="Chromosome 12"/>
</dbReference>
<gene>
    <name evidence="7" type="primary">LOC104733588</name>
</gene>
<dbReference type="SUPFAM" id="SSF54928">
    <property type="entry name" value="RNA-binding domain, RBD"/>
    <property type="match status" value="3"/>
</dbReference>
<comment type="subcellular location">
    <subcellularLocation>
        <location evidence="1">Nucleus</location>
    </subcellularLocation>
</comment>
<dbReference type="InterPro" id="IPR000504">
    <property type="entry name" value="RRM_dom"/>
</dbReference>
<keyword evidence="3" id="KW-0694">RNA-binding</keyword>
<name>A0ABM1QQU6_CAMSA</name>
<dbReference type="PROSITE" id="PS50102">
    <property type="entry name" value="RRM"/>
    <property type="match status" value="3"/>
</dbReference>
<reference evidence="6" key="1">
    <citation type="journal article" date="2014" name="Nat. Commun.">
        <title>The emerging biofuel crop Camelina sativa retains a highly undifferentiated hexaploid genome structure.</title>
        <authorList>
            <person name="Kagale S."/>
            <person name="Koh C."/>
            <person name="Nixon J."/>
            <person name="Bollina V."/>
            <person name="Clarke W.E."/>
            <person name="Tuteja R."/>
            <person name="Spillane C."/>
            <person name="Robinson S.J."/>
            <person name="Links M.G."/>
            <person name="Clarke C."/>
            <person name="Higgins E.E."/>
            <person name="Huebert T."/>
            <person name="Sharpe A.G."/>
            <person name="Parkin I.A."/>
        </authorList>
    </citation>
    <scope>NUCLEOTIDE SEQUENCE [LARGE SCALE GENOMIC DNA]</scope>
    <source>
        <strain evidence="6">cv. DH55</strain>
    </source>
</reference>
<reference evidence="7" key="2">
    <citation type="submission" date="2025-08" db="UniProtKB">
        <authorList>
            <consortium name="RefSeq"/>
        </authorList>
    </citation>
    <scope>IDENTIFICATION</scope>
    <source>
        <tissue evidence="7">Leaf</tissue>
    </source>
</reference>
<dbReference type="CDD" id="cd00590">
    <property type="entry name" value="RRM_SF"/>
    <property type="match status" value="3"/>
</dbReference>
<dbReference type="RefSeq" id="XP_019089134.1">
    <property type="nucleotide sequence ID" value="XM_019233589.1"/>
</dbReference>
<dbReference type="InterPro" id="IPR035979">
    <property type="entry name" value="RBD_domain_sf"/>
</dbReference>
<dbReference type="SMART" id="SM00360">
    <property type="entry name" value="RRM"/>
    <property type="match status" value="3"/>
</dbReference>
<feature type="signal peptide" evidence="4">
    <location>
        <begin position="1"/>
        <end position="23"/>
    </location>
</feature>
<protein>
    <submittedName>
        <fullName evidence="7">Nucleolin-like</fullName>
    </submittedName>
</protein>
<dbReference type="InterPro" id="IPR012677">
    <property type="entry name" value="Nucleotide-bd_a/b_plait_sf"/>
</dbReference>
<evidence type="ECO:0000256" key="1">
    <source>
        <dbReference type="ARBA" id="ARBA00004123"/>
    </source>
</evidence>
<feature type="domain" description="RRM" evidence="5">
    <location>
        <begin position="110"/>
        <end position="186"/>
    </location>
</feature>
<feature type="chain" id="PRO_5047080966" evidence="4">
    <location>
        <begin position="24"/>
        <end position="383"/>
    </location>
</feature>
<feature type="domain" description="RRM" evidence="5">
    <location>
        <begin position="237"/>
        <end position="315"/>
    </location>
</feature>
<dbReference type="Pfam" id="PF00076">
    <property type="entry name" value="RRM_1"/>
    <property type="match status" value="3"/>
</dbReference>
<evidence type="ECO:0000259" key="5">
    <source>
        <dbReference type="PROSITE" id="PS50102"/>
    </source>
</evidence>
<evidence type="ECO:0000256" key="4">
    <source>
        <dbReference type="SAM" id="SignalP"/>
    </source>
</evidence>
<proteinExistence type="predicted"/>
<evidence type="ECO:0000313" key="7">
    <source>
        <dbReference type="RefSeq" id="XP_019089134.1"/>
    </source>
</evidence>
<accession>A0ABM1QQU6</accession>
<evidence type="ECO:0000256" key="2">
    <source>
        <dbReference type="ARBA" id="ARBA00023242"/>
    </source>
</evidence>
<evidence type="ECO:0000256" key="3">
    <source>
        <dbReference type="PROSITE-ProRule" id="PRU00176"/>
    </source>
</evidence>
<dbReference type="PANTHER" id="PTHR13952">
    <property type="entry name" value="U1 SMALL NUCLEAR RIBONUCLEOPROTEIN 70 KD"/>
    <property type="match status" value="1"/>
</dbReference>